<evidence type="ECO:0000256" key="1">
    <source>
        <dbReference type="ARBA" id="ARBA00022679"/>
    </source>
</evidence>
<dbReference type="OMA" id="EMWIEYE"/>
<dbReference type="FunFam" id="3.10.110.10:FF:000094">
    <property type="entry name" value="Probable ubiquitin-conjugating enzyme E2 23"/>
    <property type="match status" value="1"/>
</dbReference>
<evidence type="ECO:0000313" key="6">
    <source>
        <dbReference type="Proteomes" id="UP000054383"/>
    </source>
</evidence>
<evidence type="ECO:0000256" key="2">
    <source>
        <dbReference type="ARBA" id="ARBA00022786"/>
    </source>
</evidence>
<dbReference type="AlphaFoldDB" id="A0A0U1MAK5"/>
<dbReference type="CDD" id="cd23837">
    <property type="entry name" value="UBCc_UBE2O"/>
    <property type="match status" value="1"/>
</dbReference>
<dbReference type="Pfam" id="PF23043">
    <property type="entry name" value="SH3-B_UBE2O"/>
    <property type="match status" value="1"/>
</dbReference>
<dbReference type="InterPro" id="IPR000608">
    <property type="entry name" value="UBC"/>
</dbReference>
<dbReference type="PROSITE" id="PS50127">
    <property type="entry name" value="UBC_2"/>
    <property type="match status" value="1"/>
</dbReference>
<dbReference type="InterPro" id="IPR057735">
    <property type="entry name" value="UBE2O-like_tSH3-B"/>
</dbReference>
<keyword evidence="1" id="KW-0808">Transferase</keyword>
<dbReference type="SUPFAM" id="SSF54495">
    <property type="entry name" value="UBC-like"/>
    <property type="match status" value="1"/>
</dbReference>
<dbReference type="STRING" id="28573.A0A0U1MAK5"/>
<dbReference type="InterPro" id="IPR016135">
    <property type="entry name" value="UBQ-conjugating_enzyme/RWD"/>
</dbReference>
<dbReference type="Pfam" id="PF00179">
    <property type="entry name" value="UQ_con"/>
    <property type="match status" value="1"/>
</dbReference>
<gene>
    <name evidence="5" type="ORF">PISL3812_09641</name>
</gene>
<feature type="region of interest" description="Disordered" evidence="3">
    <location>
        <begin position="147"/>
        <end position="177"/>
    </location>
</feature>
<dbReference type="Proteomes" id="UP000054383">
    <property type="component" value="Unassembled WGS sequence"/>
</dbReference>
<dbReference type="EMBL" id="CVMT01000013">
    <property type="protein sequence ID" value="CRG92579.1"/>
    <property type="molecule type" value="Genomic_DNA"/>
</dbReference>
<sequence length="1114" mass="124442">MATPGGNGNTELSSEPLRRFYLDDICALKSNRSMVGTIDRTFYDIESHGSLAEHALIIAPVPVPEDKLSHFMISGMPPKGFVFVDWNERNQGCSLVSEDDVELIGRNLDIGNLVKRDQNDTMCGTVISVSPKYTLQPITYRVVDPRSGERGPVRFSRKRSNGLDGTRSQREDTTGPALLTNIDPDDLRISPDYAVGDFILYQEKVGVIRAVSRDIVVMLSNQTVVEVYDSSLIRMPLNVNHNNIVDARTDPPVAPWEWGQYIPNNSPIPGHLVHTCPMNLVRGRWIYGQFSGNHLEGNILATPITEVHVDWICSNVFAVGQSEIGSDDGILKRSDLQHAKIYDRLKVPRTAFEENRGHARSTLVAGDYVCFRDAAGAAVKYPQFDHIPLSETFGYDTNVFSILYATFDVIVQWQDSSVSTESSTSLHRLSGFEEEIMPGKIAALKDQTQVIPNLYFDSAEALYANLPPAMDESILRLNKVGVVQAVNSRERVALVRWFKEPNVELLHGGHVLRSSSVFGELEDKSSLVSVYEITSHPGLDRNISDMVMLAPEKVHESNLSSQPTEELSAFVGPCALSYLWPLSFWRVNHILSGIRNVWTQTEWFQRYIEIDRSPMSHFFSNSGSMTASENRPPLDWVGHIVGLNHDGTITVRLGALERCRDVRVPFEGILQVLDQEMGETDDDMDSELLGELYDDIGPGLFGGMGGAMERMLVMGLDHEDIFDRLGAILDPQGEDEWSTDYDEDSGSGNSFQDDYEAENNTSERNGIEGLVPHGDFGPSHEVIADHALDPPVIPPSEAANEPPPTDTISYRKFNQVVGEPSSFAILDTQPPADHHFLKSGLGDEGHSPLLLRRLAKEYKILAGSLPSGIFARTWESNMNLLRVLIIGPEGTPYEYAPYIIDFYFDSKFPHEPPTAFFHSWTNGMGRINPNLYEDGKICLSILGTWPSENPDETWSPTNSTVLQILVSLMGLVLVKDPFYNEAGFDRLAPEGDRRVESSQYTEKTFVMTRAFIKHALEEPMGDFADILAWHYLPGPEPSKRPNLLQKAISETQRMIDHYNTRQSDQKEESDGAPASPFVARLSLGAVVMLRKHLDALENIHKQNELEHDMDVLEL</sequence>
<evidence type="ECO:0000259" key="4">
    <source>
        <dbReference type="PROSITE" id="PS50127"/>
    </source>
</evidence>
<dbReference type="Gene3D" id="3.10.110.10">
    <property type="entry name" value="Ubiquitin Conjugating Enzyme"/>
    <property type="match status" value="1"/>
</dbReference>
<reference evidence="5 6" key="1">
    <citation type="submission" date="2015-04" db="EMBL/GenBank/DDBJ databases">
        <authorList>
            <person name="Syromyatnikov M.Y."/>
            <person name="Popov V.N."/>
        </authorList>
    </citation>
    <scope>NUCLEOTIDE SEQUENCE [LARGE SCALE GENOMIC DNA]</scope>
    <source>
        <strain evidence="5">WF-38-12</strain>
    </source>
</reference>
<proteinExistence type="predicted"/>
<dbReference type="PANTHER" id="PTHR46116:SF15">
    <property type="entry name" value="(E3-INDEPENDENT) E2 UBIQUITIN-CONJUGATING ENZYME"/>
    <property type="match status" value="1"/>
</dbReference>
<protein>
    <submittedName>
        <fullName evidence="5">Ubiquitin-conjugating enzyme E2 O</fullName>
    </submittedName>
</protein>
<accession>A0A0U1MAK5</accession>
<dbReference type="SMART" id="SM00212">
    <property type="entry name" value="UBCc"/>
    <property type="match status" value="1"/>
</dbReference>
<keyword evidence="2" id="KW-0833">Ubl conjugation pathway</keyword>
<dbReference type="PANTHER" id="PTHR46116">
    <property type="entry name" value="(E3-INDEPENDENT) E2 UBIQUITIN-CONJUGATING ENZYME"/>
    <property type="match status" value="1"/>
</dbReference>
<dbReference type="Pfam" id="PF23046">
    <property type="entry name" value="tSH3-B_UBE2O"/>
    <property type="match status" value="1"/>
</dbReference>
<evidence type="ECO:0000256" key="3">
    <source>
        <dbReference type="SAM" id="MobiDB-lite"/>
    </source>
</evidence>
<evidence type="ECO:0000313" key="5">
    <source>
        <dbReference type="EMBL" id="CRG92579.1"/>
    </source>
</evidence>
<dbReference type="InterPro" id="IPR057733">
    <property type="entry name" value="UBE2O-like_SH3-B"/>
</dbReference>
<feature type="compositionally biased region" description="Polar residues" evidence="3">
    <location>
        <begin position="746"/>
        <end position="760"/>
    </location>
</feature>
<dbReference type="GO" id="GO:0061631">
    <property type="term" value="F:ubiquitin conjugating enzyme activity"/>
    <property type="evidence" value="ECO:0007669"/>
    <property type="project" value="TreeGrafter"/>
</dbReference>
<feature type="compositionally biased region" description="Acidic residues" evidence="3">
    <location>
        <begin position="733"/>
        <end position="745"/>
    </location>
</feature>
<feature type="domain" description="UBC core" evidence="4">
    <location>
        <begin position="849"/>
        <end position="1013"/>
    </location>
</feature>
<organism evidence="5 6">
    <name type="scientific">Talaromyces islandicus</name>
    <name type="common">Penicillium islandicum</name>
    <dbReference type="NCBI Taxonomy" id="28573"/>
    <lineage>
        <taxon>Eukaryota</taxon>
        <taxon>Fungi</taxon>
        <taxon>Dikarya</taxon>
        <taxon>Ascomycota</taxon>
        <taxon>Pezizomycotina</taxon>
        <taxon>Eurotiomycetes</taxon>
        <taxon>Eurotiomycetidae</taxon>
        <taxon>Eurotiales</taxon>
        <taxon>Trichocomaceae</taxon>
        <taxon>Talaromyces</taxon>
        <taxon>Talaromyces sect. Islandici</taxon>
    </lineage>
</organism>
<name>A0A0U1MAK5_TALIS</name>
<dbReference type="OrthoDB" id="47801at2759"/>
<feature type="region of interest" description="Disordered" evidence="3">
    <location>
        <begin position="733"/>
        <end position="760"/>
    </location>
</feature>
<keyword evidence="6" id="KW-1185">Reference proteome</keyword>